<dbReference type="Proteomes" id="UP000093779">
    <property type="component" value="Unassembled WGS sequence"/>
</dbReference>
<name>A0A1A1YK76_9MYCO</name>
<dbReference type="EMBL" id="LZHX01000087">
    <property type="protein sequence ID" value="OBF14387.1"/>
    <property type="molecule type" value="Genomic_DNA"/>
</dbReference>
<gene>
    <name evidence="1" type="ORF">A5726_24810</name>
</gene>
<sequence length="103" mass="10777">MIPAQLNTLCAAYGNVDGMSLHTTSGTDTSNMLGSKESLVAWSSPANGVMSSTATFDAVSGLVRFVRVWDGTVFVEEFPVNAGAGVEVVAQDVTVAIQHRVTE</sequence>
<proteinExistence type="predicted"/>
<comment type="caution">
    <text evidence="1">The sequence shown here is derived from an EMBL/GenBank/DDBJ whole genome shotgun (WGS) entry which is preliminary data.</text>
</comment>
<dbReference type="AlphaFoldDB" id="A0A1A1YK76"/>
<evidence type="ECO:0000313" key="2">
    <source>
        <dbReference type="Proteomes" id="UP000093779"/>
    </source>
</evidence>
<reference evidence="1 2" key="1">
    <citation type="submission" date="2016-06" db="EMBL/GenBank/DDBJ databases">
        <authorList>
            <person name="Kjaerup R.B."/>
            <person name="Dalgaard T.S."/>
            <person name="Juul-Madsen H.R."/>
        </authorList>
    </citation>
    <scope>NUCLEOTIDE SEQUENCE [LARGE SCALE GENOMIC DNA]</scope>
    <source>
        <strain evidence="1 2">ACS1953</strain>
    </source>
</reference>
<evidence type="ECO:0000313" key="1">
    <source>
        <dbReference type="EMBL" id="OBF14387.1"/>
    </source>
</evidence>
<organism evidence="1 2">
    <name type="scientific">Mycolicibacterium conceptionense</name>
    <dbReference type="NCBI Taxonomy" id="451644"/>
    <lineage>
        <taxon>Bacteria</taxon>
        <taxon>Bacillati</taxon>
        <taxon>Actinomycetota</taxon>
        <taxon>Actinomycetes</taxon>
        <taxon>Mycobacteriales</taxon>
        <taxon>Mycobacteriaceae</taxon>
        <taxon>Mycolicibacterium</taxon>
    </lineage>
</organism>
<accession>A0A1A1YK76</accession>
<protein>
    <submittedName>
        <fullName evidence="1">Uncharacterized protein</fullName>
    </submittedName>
</protein>
<dbReference type="RefSeq" id="WP_064898952.1">
    <property type="nucleotide sequence ID" value="NZ_LZHX01000087.1"/>
</dbReference>